<dbReference type="OrthoDB" id="9799230at2"/>
<dbReference type="PROSITE" id="PS51318">
    <property type="entry name" value="TAT"/>
    <property type="match status" value="1"/>
</dbReference>
<evidence type="ECO:0000256" key="1">
    <source>
        <dbReference type="ARBA" id="ARBA00022729"/>
    </source>
</evidence>
<keyword evidence="1 3" id="KW-0732">Signal</keyword>
<name>A0A5B9PEZ5_9BACT</name>
<feature type="chain" id="PRO_5022776532" evidence="3">
    <location>
        <begin position="35"/>
        <end position="370"/>
    </location>
</feature>
<keyword evidence="2" id="KW-0325">Glycoprotein</keyword>
<dbReference type="RefSeq" id="WP_075084343.1">
    <property type="nucleotide sequence ID" value="NZ_CP042912.1"/>
</dbReference>
<dbReference type="Proteomes" id="UP000322214">
    <property type="component" value="Chromosome"/>
</dbReference>
<dbReference type="EMBL" id="CP042912">
    <property type="protein sequence ID" value="QEG21473.1"/>
    <property type="molecule type" value="Genomic_DNA"/>
</dbReference>
<dbReference type="KEGG" id="mff:MFFC18_13290"/>
<keyword evidence="5" id="KW-1185">Reference proteome</keyword>
<evidence type="ECO:0000313" key="5">
    <source>
        <dbReference type="Proteomes" id="UP000322214"/>
    </source>
</evidence>
<feature type="signal peptide" evidence="3">
    <location>
        <begin position="1"/>
        <end position="34"/>
    </location>
</feature>
<sequence precursor="true">MSRTPRIDTKLNRRKFVAASSSVLITAAASTAFAAPAIRTSKTKATNETVIGEGDYQYKADHDFCQLPSKFKWQTTHNVAVDSNDNLYVIHEGHRHLKDHPSIFVFDAAGKFIRAFGSQFQGGGHGIEVRNEGGEEFLYVAAYQGIKSFAKMTLKGDILWYQRAPMESGVYKDGEALATEAGWDRKSFLPTNFAFLENGGFLLADGYGTYFIHEFDKDGKWVRCFGGPGKEPGQFHLSHGLWVDRRDGKTPSLYVTDRSRNKVQILDMDGKHMETLSGFGKPANFDTQGDLMLVPELLGMVTILDKENNPVAKLGDGRARLDEVEKLREKPDQWTDGQFVHPHDACFGNDGSIFVAEWVKTGRVTKLTKV</sequence>
<evidence type="ECO:0000313" key="4">
    <source>
        <dbReference type="EMBL" id="QEG21473.1"/>
    </source>
</evidence>
<gene>
    <name evidence="4" type="ORF">MFFC18_13290</name>
</gene>
<dbReference type="STRING" id="980251.GCA_001642875_01546"/>
<proteinExistence type="predicted"/>
<dbReference type="Gene3D" id="2.120.10.30">
    <property type="entry name" value="TolB, C-terminal domain"/>
    <property type="match status" value="1"/>
</dbReference>
<dbReference type="InterPro" id="IPR006311">
    <property type="entry name" value="TAT_signal"/>
</dbReference>
<dbReference type="AlphaFoldDB" id="A0A5B9PEZ5"/>
<evidence type="ECO:0000256" key="2">
    <source>
        <dbReference type="ARBA" id="ARBA00023180"/>
    </source>
</evidence>
<dbReference type="PANTHER" id="PTHR10680">
    <property type="entry name" value="PEPTIDYL-GLYCINE ALPHA-AMIDATING MONOOXYGENASE"/>
    <property type="match status" value="1"/>
</dbReference>
<reference evidence="4 5" key="1">
    <citation type="submission" date="2019-08" db="EMBL/GenBank/DDBJ databases">
        <title>Deep-cultivation of Planctomycetes and their phenomic and genomic characterization uncovers novel biology.</title>
        <authorList>
            <person name="Wiegand S."/>
            <person name="Jogler M."/>
            <person name="Boedeker C."/>
            <person name="Pinto D."/>
            <person name="Vollmers J."/>
            <person name="Rivas-Marin E."/>
            <person name="Kohn T."/>
            <person name="Peeters S.H."/>
            <person name="Heuer A."/>
            <person name="Rast P."/>
            <person name="Oberbeckmann S."/>
            <person name="Bunk B."/>
            <person name="Jeske O."/>
            <person name="Meyerdierks A."/>
            <person name="Storesund J.E."/>
            <person name="Kallscheuer N."/>
            <person name="Luecker S."/>
            <person name="Lage O.M."/>
            <person name="Pohl T."/>
            <person name="Merkel B.J."/>
            <person name="Hornburger P."/>
            <person name="Mueller R.-W."/>
            <person name="Bruemmer F."/>
            <person name="Labrenz M."/>
            <person name="Spormann A.M."/>
            <person name="Op den Camp H."/>
            <person name="Overmann J."/>
            <person name="Amann R."/>
            <person name="Jetten M.S.M."/>
            <person name="Mascher T."/>
            <person name="Medema M.H."/>
            <person name="Devos D.P."/>
            <person name="Kaster A.-K."/>
            <person name="Ovreas L."/>
            <person name="Rohde M."/>
            <person name="Galperin M.Y."/>
            <person name="Jogler C."/>
        </authorList>
    </citation>
    <scope>NUCLEOTIDE SEQUENCE [LARGE SCALE GENOMIC DNA]</scope>
    <source>
        <strain evidence="4 5">FC18</strain>
    </source>
</reference>
<dbReference type="SUPFAM" id="SSF101898">
    <property type="entry name" value="NHL repeat"/>
    <property type="match status" value="1"/>
</dbReference>
<protein>
    <submittedName>
        <fullName evidence="4">NHL repeat protein</fullName>
    </submittedName>
</protein>
<organism evidence="4 5">
    <name type="scientific">Mariniblastus fucicola</name>
    <dbReference type="NCBI Taxonomy" id="980251"/>
    <lineage>
        <taxon>Bacteria</taxon>
        <taxon>Pseudomonadati</taxon>
        <taxon>Planctomycetota</taxon>
        <taxon>Planctomycetia</taxon>
        <taxon>Pirellulales</taxon>
        <taxon>Pirellulaceae</taxon>
        <taxon>Mariniblastus</taxon>
    </lineage>
</organism>
<dbReference type="InterPro" id="IPR011042">
    <property type="entry name" value="6-blade_b-propeller_TolB-like"/>
</dbReference>
<evidence type="ECO:0000256" key="3">
    <source>
        <dbReference type="SAM" id="SignalP"/>
    </source>
</evidence>
<accession>A0A5B9PEZ5</accession>